<evidence type="ECO:0000256" key="6">
    <source>
        <dbReference type="SAM" id="Phobius"/>
    </source>
</evidence>
<evidence type="ECO:0000313" key="8">
    <source>
        <dbReference type="EnsemblPlants" id="KEH16454"/>
    </source>
</evidence>
<dbReference type="STRING" id="3880.A0A072TFY3"/>
<dbReference type="EMBL" id="KL402904">
    <property type="protein sequence ID" value="KEH16454.1"/>
    <property type="molecule type" value="Genomic_DNA"/>
</dbReference>
<dbReference type="InterPro" id="IPR044644">
    <property type="entry name" value="DinF-like"/>
</dbReference>
<keyword evidence="9" id="KW-1185">Reference proteome</keyword>
<evidence type="ECO:0000313" key="7">
    <source>
        <dbReference type="EMBL" id="KEH16454.1"/>
    </source>
</evidence>
<keyword evidence="4 6" id="KW-1133">Transmembrane helix</keyword>
<feature type="transmembrane region" description="Helical" evidence="6">
    <location>
        <begin position="30"/>
        <end position="59"/>
    </location>
</feature>
<evidence type="ECO:0000256" key="2">
    <source>
        <dbReference type="ARBA" id="ARBA00010199"/>
    </source>
</evidence>
<comment type="subcellular location">
    <subcellularLocation>
        <location evidence="1">Membrane</location>
        <topology evidence="1">Multi-pass membrane protein</topology>
    </subcellularLocation>
</comment>
<evidence type="ECO:0000313" key="9">
    <source>
        <dbReference type="Proteomes" id="UP000002051"/>
    </source>
</evidence>
<reference evidence="7 9" key="1">
    <citation type="journal article" date="2011" name="Nature">
        <title>The Medicago genome provides insight into the evolution of rhizobial symbioses.</title>
        <authorList>
            <person name="Young N.D."/>
            <person name="Debelle F."/>
            <person name="Oldroyd G.E."/>
            <person name="Geurts R."/>
            <person name="Cannon S.B."/>
            <person name="Udvardi M.K."/>
            <person name="Benedito V.A."/>
            <person name="Mayer K.F."/>
            <person name="Gouzy J."/>
            <person name="Schoof H."/>
            <person name="Van de Peer Y."/>
            <person name="Proost S."/>
            <person name="Cook D.R."/>
            <person name="Meyers B.C."/>
            <person name="Spannagl M."/>
            <person name="Cheung F."/>
            <person name="De Mita S."/>
            <person name="Krishnakumar V."/>
            <person name="Gundlach H."/>
            <person name="Zhou S."/>
            <person name="Mudge J."/>
            <person name="Bharti A.K."/>
            <person name="Murray J.D."/>
            <person name="Naoumkina M.A."/>
            <person name="Rosen B."/>
            <person name="Silverstein K.A."/>
            <person name="Tang H."/>
            <person name="Rombauts S."/>
            <person name="Zhao P.X."/>
            <person name="Zhou P."/>
            <person name="Barbe V."/>
            <person name="Bardou P."/>
            <person name="Bechner M."/>
            <person name="Bellec A."/>
            <person name="Berger A."/>
            <person name="Berges H."/>
            <person name="Bidwell S."/>
            <person name="Bisseling T."/>
            <person name="Choisne N."/>
            <person name="Couloux A."/>
            <person name="Denny R."/>
            <person name="Deshpande S."/>
            <person name="Dai X."/>
            <person name="Doyle J.J."/>
            <person name="Dudez A.M."/>
            <person name="Farmer A.D."/>
            <person name="Fouteau S."/>
            <person name="Franken C."/>
            <person name="Gibelin C."/>
            <person name="Gish J."/>
            <person name="Goldstein S."/>
            <person name="Gonzalez A.J."/>
            <person name="Green P.J."/>
            <person name="Hallab A."/>
            <person name="Hartog M."/>
            <person name="Hua A."/>
            <person name="Humphray S.J."/>
            <person name="Jeong D.H."/>
            <person name="Jing Y."/>
            <person name="Jocker A."/>
            <person name="Kenton S.M."/>
            <person name="Kim D.J."/>
            <person name="Klee K."/>
            <person name="Lai H."/>
            <person name="Lang C."/>
            <person name="Lin S."/>
            <person name="Macmil S.L."/>
            <person name="Magdelenat G."/>
            <person name="Matthews L."/>
            <person name="McCorrison J."/>
            <person name="Monaghan E.L."/>
            <person name="Mun J.H."/>
            <person name="Najar F.Z."/>
            <person name="Nicholson C."/>
            <person name="Noirot C."/>
            <person name="O'Bleness M."/>
            <person name="Paule C.R."/>
            <person name="Poulain J."/>
            <person name="Prion F."/>
            <person name="Qin B."/>
            <person name="Qu C."/>
            <person name="Retzel E.F."/>
            <person name="Riddle C."/>
            <person name="Sallet E."/>
            <person name="Samain S."/>
            <person name="Samson N."/>
            <person name="Sanders I."/>
            <person name="Saurat O."/>
            <person name="Scarpelli C."/>
            <person name="Schiex T."/>
            <person name="Segurens B."/>
            <person name="Severin A.J."/>
            <person name="Sherrier D.J."/>
            <person name="Shi R."/>
            <person name="Sims S."/>
            <person name="Singer S.R."/>
            <person name="Sinharoy S."/>
            <person name="Sterck L."/>
            <person name="Viollet A."/>
            <person name="Wang B.B."/>
            <person name="Wang K."/>
            <person name="Wang M."/>
            <person name="Wang X."/>
            <person name="Warfsmann J."/>
            <person name="Weissenbach J."/>
            <person name="White D.D."/>
            <person name="White J.D."/>
            <person name="Wiley G.B."/>
            <person name="Wincker P."/>
            <person name="Xing Y."/>
            <person name="Yang L."/>
            <person name="Yao Z."/>
            <person name="Ying F."/>
            <person name="Zhai J."/>
            <person name="Zhou L."/>
            <person name="Zuber A."/>
            <person name="Denarie J."/>
            <person name="Dixon R.A."/>
            <person name="May G.D."/>
            <person name="Schwartz D.C."/>
            <person name="Rogers J."/>
            <person name="Quetier F."/>
            <person name="Town C.D."/>
            <person name="Roe B.A."/>
        </authorList>
    </citation>
    <scope>NUCLEOTIDE SEQUENCE [LARGE SCALE GENOMIC DNA]</scope>
    <source>
        <strain evidence="7">A17</strain>
        <strain evidence="8 9">cv. Jemalong A17</strain>
    </source>
</reference>
<accession>A0A072TFY3</accession>
<proteinExistence type="inferred from homology"/>
<feature type="non-terminal residue" evidence="7">
    <location>
        <position position="64"/>
    </location>
</feature>
<dbReference type="EnsemblPlants" id="KEH16454">
    <property type="protein sequence ID" value="KEH16454"/>
    <property type="gene ID" value="MTR_0179s0050"/>
</dbReference>
<evidence type="ECO:0000256" key="4">
    <source>
        <dbReference type="ARBA" id="ARBA00022989"/>
    </source>
</evidence>
<dbReference type="HOGENOM" id="CLU_2874510_0_0_1"/>
<gene>
    <name evidence="7" type="ORF">MTR_0179s0050</name>
</gene>
<comment type="similarity">
    <text evidence="2">Belongs to the multi antimicrobial extrusion (MATE) (TC 2.A.66.1) family.</text>
</comment>
<protein>
    <submittedName>
        <fullName evidence="7">Transmembrane protein, putative</fullName>
    </submittedName>
</protein>
<sequence length="64" mass="6594">MSTIDPISVSESTISPASAGNFLVVVLDPILIFLCGLGISGAAIAAVISEYLIAFILLWNLSGK</sequence>
<evidence type="ECO:0000256" key="1">
    <source>
        <dbReference type="ARBA" id="ARBA00004141"/>
    </source>
</evidence>
<keyword evidence="5 6" id="KW-0472">Membrane</keyword>
<name>A0A072TFY3_MEDTR</name>
<organism evidence="7 9">
    <name type="scientific">Medicago truncatula</name>
    <name type="common">Barrel medic</name>
    <name type="synonym">Medicago tribuloides</name>
    <dbReference type="NCBI Taxonomy" id="3880"/>
    <lineage>
        <taxon>Eukaryota</taxon>
        <taxon>Viridiplantae</taxon>
        <taxon>Streptophyta</taxon>
        <taxon>Embryophyta</taxon>
        <taxon>Tracheophyta</taxon>
        <taxon>Spermatophyta</taxon>
        <taxon>Magnoliopsida</taxon>
        <taxon>eudicotyledons</taxon>
        <taxon>Gunneridae</taxon>
        <taxon>Pentapetalae</taxon>
        <taxon>rosids</taxon>
        <taxon>fabids</taxon>
        <taxon>Fabales</taxon>
        <taxon>Fabaceae</taxon>
        <taxon>Papilionoideae</taxon>
        <taxon>50 kb inversion clade</taxon>
        <taxon>NPAAA clade</taxon>
        <taxon>Hologalegina</taxon>
        <taxon>IRL clade</taxon>
        <taxon>Trifolieae</taxon>
        <taxon>Medicago</taxon>
    </lineage>
</organism>
<evidence type="ECO:0000256" key="3">
    <source>
        <dbReference type="ARBA" id="ARBA00022692"/>
    </source>
</evidence>
<dbReference type="GO" id="GO:0016020">
    <property type="term" value="C:membrane"/>
    <property type="evidence" value="ECO:0007669"/>
    <property type="project" value="UniProtKB-SubCell"/>
</dbReference>
<evidence type="ECO:0000256" key="5">
    <source>
        <dbReference type="ARBA" id="ARBA00023136"/>
    </source>
</evidence>
<dbReference type="PANTHER" id="PTHR42893">
    <property type="entry name" value="PROTEIN DETOXIFICATION 44, CHLOROPLASTIC-RELATED"/>
    <property type="match status" value="1"/>
</dbReference>
<dbReference type="AlphaFoldDB" id="A0A072TFY3"/>
<reference evidence="8" key="3">
    <citation type="submission" date="2015-06" db="UniProtKB">
        <authorList>
            <consortium name="EnsemblPlants"/>
        </authorList>
    </citation>
    <scope>IDENTIFICATION</scope>
    <source>
        <strain evidence="8">cv. Jemalong A17</strain>
    </source>
</reference>
<keyword evidence="3 6" id="KW-0812">Transmembrane</keyword>
<dbReference type="Proteomes" id="UP000002051">
    <property type="component" value="Unassembled WGS sequence"/>
</dbReference>
<dbReference type="PANTHER" id="PTHR42893:SF46">
    <property type="entry name" value="PROTEIN DETOXIFICATION 44, CHLOROPLASTIC"/>
    <property type="match status" value="1"/>
</dbReference>
<reference evidence="7 9" key="2">
    <citation type="journal article" date="2014" name="BMC Genomics">
        <title>An improved genome release (version Mt4.0) for the model legume Medicago truncatula.</title>
        <authorList>
            <person name="Tang H."/>
            <person name="Krishnakumar V."/>
            <person name="Bidwell S."/>
            <person name="Rosen B."/>
            <person name="Chan A."/>
            <person name="Zhou S."/>
            <person name="Gentzbittel L."/>
            <person name="Childs K.L."/>
            <person name="Yandell M."/>
            <person name="Gundlach H."/>
            <person name="Mayer K.F."/>
            <person name="Schwartz D.C."/>
            <person name="Town C.D."/>
        </authorList>
    </citation>
    <scope>GENOME REANNOTATION</scope>
    <source>
        <strain evidence="7">A17</strain>
        <strain evidence="8 9">cv. Jemalong A17</strain>
    </source>
</reference>